<dbReference type="Pfam" id="PF04043">
    <property type="entry name" value="PMEI"/>
    <property type="match status" value="1"/>
</dbReference>
<dbReference type="GO" id="GO:0004857">
    <property type="term" value="F:enzyme inhibitor activity"/>
    <property type="evidence" value="ECO:0007669"/>
    <property type="project" value="InterPro"/>
</dbReference>
<dbReference type="CDD" id="cd15800">
    <property type="entry name" value="PMEI-like_2"/>
    <property type="match status" value="1"/>
</dbReference>
<sequence>MGINHFILALISFACLLSFSTSTNAPPSISDASSPTSSELYDMIEVMSESPSPFAFDGITLESIDNLLRILPSGVNPALQQICGNTDHPVECIIATMPFLDEKTPIEPLSVLKAGIEAMDNQTKDALAENVVPILQTCIDVYNNILNSDQKSFEAISNRNLVQLSTELGANVENILGCDNAFKQAKLESPMKKMDAMLGKIISNTLTIGLDMVHF</sequence>
<reference evidence="4" key="1">
    <citation type="journal article" date="2020" name="Nat. Genet.">
        <title>Genomic diversifications of five Gossypium allopolyploid species and their impact on cotton improvement.</title>
        <authorList>
            <person name="Chen Z.J."/>
            <person name="Sreedasyam A."/>
            <person name="Ando A."/>
            <person name="Song Q."/>
            <person name="De Santiago L.M."/>
            <person name="Hulse-Kemp A.M."/>
            <person name="Ding M."/>
            <person name="Ye W."/>
            <person name="Kirkbride R.C."/>
            <person name="Jenkins J."/>
            <person name="Plott C."/>
            <person name="Lovell J."/>
            <person name="Lin Y.M."/>
            <person name="Vaughn R."/>
            <person name="Liu B."/>
            <person name="Simpson S."/>
            <person name="Scheffler B.E."/>
            <person name="Wen L."/>
            <person name="Saski C.A."/>
            <person name="Grover C.E."/>
            <person name="Hu G."/>
            <person name="Conover J.L."/>
            <person name="Carlson J.W."/>
            <person name="Shu S."/>
            <person name="Boston L.B."/>
            <person name="Williams M."/>
            <person name="Peterson D.G."/>
            <person name="McGee K."/>
            <person name="Jones D.C."/>
            <person name="Wendel J.F."/>
            <person name="Stelly D.M."/>
            <person name="Grimwood J."/>
            <person name="Schmutz J."/>
        </authorList>
    </citation>
    <scope>NUCLEOTIDE SEQUENCE [LARGE SCALE GENOMIC DNA]</scope>
    <source>
        <strain evidence="4">cv. 3-79</strain>
    </source>
</reference>
<gene>
    <name evidence="3" type="ORF">ES319_D11G119000v1</name>
</gene>
<dbReference type="InterPro" id="IPR006501">
    <property type="entry name" value="Pectinesterase_inhib_dom"/>
</dbReference>
<dbReference type="AlphaFoldDB" id="A0A5J5PA16"/>
<feature type="signal peptide" evidence="1">
    <location>
        <begin position="1"/>
        <end position="22"/>
    </location>
</feature>
<accession>A0A5J5PA16</accession>
<protein>
    <recommendedName>
        <fullName evidence="2">Pectinesterase inhibitor domain-containing protein</fullName>
    </recommendedName>
</protein>
<dbReference type="InterPro" id="IPR035513">
    <property type="entry name" value="Invertase/methylesterase_inhib"/>
</dbReference>
<dbReference type="SUPFAM" id="SSF101148">
    <property type="entry name" value="Plant invertase/pectin methylesterase inhibitor"/>
    <property type="match status" value="1"/>
</dbReference>
<keyword evidence="4" id="KW-1185">Reference proteome</keyword>
<evidence type="ECO:0000259" key="2">
    <source>
        <dbReference type="SMART" id="SM00856"/>
    </source>
</evidence>
<dbReference type="Proteomes" id="UP000327439">
    <property type="component" value="Chromosome D11"/>
</dbReference>
<evidence type="ECO:0000256" key="1">
    <source>
        <dbReference type="SAM" id="SignalP"/>
    </source>
</evidence>
<keyword evidence="1" id="KW-0732">Signal</keyword>
<dbReference type="SMART" id="SM00856">
    <property type="entry name" value="PMEI"/>
    <property type="match status" value="1"/>
</dbReference>
<feature type="chain" id="PRO_5023925796" description="Pectinesterase inhibitor domain-containing protein" evidence="1">
    <location>
        <begin position="23"/>
        <end position="215"/>
    </location>
</feature>
<dbReference type="EMBL" id="CM018225">
    <property type="protein sequence ID" value="KAB2003254.1"/>
    <property type="molecule type" value="Genomic_DNA"/>
</dbReference>
<name>A0A5J5PA16_GOSBA</name>
<evidence type="ECO:0000313" key="3">
    <source>
        <dbReference type="EMBL" id="KAB2003254.1"/>
    </source>
</evidence>
<organism evidence="3 4">
    <name type="scientific">Gossypium barbadense</name>
    <name type="common">Sea Island cotton</name>
    <name type="synonym">Hibiscus barbadensis</name>
    <dbReference type="NCBI Taxonomy" id="3634"/>
    <lineage>
        <taxon>Eukaryota</taxon>
        <taxon>Viridiplantae</taxon>
        <taxon>Streptophyta</taxon>
        <taxon>Embryophyta</taxon>
        <taxon>Tracheophyta</taxon>
        <taxon>Spermatophyta</taxon>
        <taxon>Magnoliopsida</taxon>
        <taxon>eudicotyledons</taxon>
        <taxon>Gunneridae</taxon>
        <taxon>Pentapetalae</taxon>
        <taxon>rosids</taxon>
        <taxon>malvids</taxon>
        <taxon>Malvales</taxon>
        <taxon>Malvaceae</taxon>
        <taxon>Malvoideae</taxon>
        <taxon>Gossypium</taxon>
    </lineage>
</organism>
<proteinExistence type="predicted"/>
<feature type="domain" description="Pectinesterase inhibitor" evidence="2">
    <location>
        <begin position="74"/>
        <end position="208"/>
    </location>
</feature>
<dbReference type="Gene3D" id="1.20.140.40">
    <property type="entry name" value="Invertase/pectin methylesterase inhibitor family protein"/>
    <property type="match status" value="1"/>
</dbReference>
<dbReference type="OrthoDB" id="770764at2759"/>
<evidence type="ECO:0000313" key="4">
    <source>
        <dbReference type="Proteomes" id="UP000327439"/>
    </source>
</evidence>